<dbReference type="KEGG" id="spph:KFK14_23095"/>
<dbReference type="Pfam" id="PF13577">
    <property type="entry name" value="SnoaL_4"/>
    <property type="match status" value="1"/>
</dbReference>
<dbReference type="InterPro" id="IPR037401">
    <property type="entry name" value="SnoaL-like"/>
</dbReference>
<dbReference type="Proteomes" id="UP000681425">
    <property type="component" value="Chromosome"/>
</dbReference>
<dbReference type="EMBL" id="CP073910">
    <property type="protein sequence ID" value="QUT05790.1"/>
    <property type="molecule type" value="Genomic_DNA"/>
</dbReference>
<keyword evidence="3" id="KW-1185">Reference proteome</keyword>
<gene>
    <name evidence="2" type="ORF">KFK14_23095</name>
</gene>
<proteinExistence type="predicted"/>
<dbReference type="SUPFAM" id="SSF54427">
    <property type="entry name" value="NTF2-like"/>
    <property type="match status" value="1"/>
</dbReference>
<dbReference type="AlphaFoldDB" id="A0A975K6N4"/>
<evidence type="ECO:0000259" key="1">
    <source>
        <dbReference type="Pfam" id="PF13577"/>
    </source>
</evidence>
<reference evidence="2" key="1">
    <citation type="submission" date="2021-04" db="EMBL/GenBank/DDBJ databases">
        <title>Isolation of p-tert-butylphenol degrading bacteria Sphingobium phenoxybenzoativorans Tas13 from active sludge.</title>
        <authorList>
            <person name="Li Y."/>
        </authorList>
    </citation>
    <scope>NUCLEOTIDE SEQUENCE</scope>
    <source>
        <strain evidence="2">Tas13</strain>
    </source>
</reference>
<evidence type="ECO:0000313" key="3">
    <source>
        <dbReference type="Proteomes" id="UP000681425"/>
    </source>
</evidence>
<accession>A0A975K6N4</accession>
<dbReference type="InterPro" id="IPR032710">
    <property type="entry name" value="NTF2-like_dom_sf"/>
</dbReference>
<protein>
    <submittedName>
        <fullName evidence="2">Nuclear transport factor 2 family protein</fullName>
    </submittedName>
</protein>
<dbReference type="CDD" id="cd00531">
    <property type="entry name" value="NTF2_like"/>
    <property type="match status" value="1"/>
</dbReference>
<sequence>MSNSDETFAACARLTAAFAVLVDHHRYEELGELFTEDCRFERPGATLSSRAELVAFMSQRDRAQLTRHLCQPPLIVETGPDEATGITYLAFLQGEAQEGGVGKLTGVTAMAEYHDLFRKTPEGWRIAERRVVPMMMAG</sequence>
<feature type="domain" description="SnoaL-like" evidence="1">
    <location>
        <begin position="9"/>
        <end position="130"/>
    </location>
</feature>
<evidence type="ECO:0000313" key="2">
    <source>
        <dbReference type="EMBL" id="QUT05790.1"/>
    </source>
</evidence>
<organism evidence="2 3">
    <name type="scientific">Sphingobium phenoxybenzoativorans</name>
    <dbReference type="NCBI Taxonomy" id="1592790"/>
    <lineage>
        <taxon>Bacteria</taxon>
        <taxon>Pseudomonadati</taxon>
        <taxon>Pseudomonadota</taxon>
        <taxon>Alphaproteobacteria</taxon>
        <taxon>Sphingomonadales</taxon>
        <taxon>Sphingomonadaceae</taxon>
        <taxon>Sphingobium</taxon>
    </lineage>
</organism>
<dbReference type="Gene3D" id="3.10.450.50">
    <property type="match status" value="1"/>
</dbReference>
<name>A0A975K6N4_9SPHN</name>
<dbReference type="RefSeq" id="WP_212609301.1">
    <property type="nucleotide sequence ID" value="NZ_CP073910.1"/>
</dbReference>